<evidence type="ECO:0000256" key="18">
    <source>
        <dbReference type="SAM" id="MobiDB-lite"/>
    </source>
</evidence>
<dbReference type="EMBL" id="JAHDVG010000469">
    <property type="protein sequence ID" value="KAH1181187.1"/>
    <property type="molecule type" value="Genomic_DNA"/>
</dbReference>
<evidence type="ECO:0000256" key="13">
    <source>
        <dbReference type="ARBA" id="ARBA00023054"/>
    </source>
</evidence>
<dbReference type="Proteomes" id="UP000827986">
    <property type="component" value="Unassembled WGS sequence"/>
</dbReference>
<protein>
    <recommendedName>
        <fullName evidence="4">non-specific serine/threonine protein kinase</fullName>
        <ecNumber evidence="4">2.7.11.1</ecNumber>
    </recommendedName>
</protein>
<feature type="domain" description="AGC-kinase C-terminal" evidence="20">
    <location>
        <begin position="348"/>
        <end position="423"/>
    </location>
</feature>
<dbReference type="GO" id="GO:0005737">
    <property type="term" value="C:cytoplasm"/>
    <property type="evidence" value="ECO:0007669"/>
    <property type="project" value="UniProtKB-SubCell"/>
</dbReference>
<evidence type="ECO:0000256" key="17">
    <source>
        <dbReference type="SAM" id="Coils"/>
    </source>
</evidence>
<evidence type="ECO:0000256" key="9">
    <source>
        <dbReference type="ARBA" id="ARBA00022723"/>
    </source>
</evidence>
<dbReference type="InterPro" id="IPR000719">
    <property type="entry name" value="Prot_kinase_dom"/>
</dbReference>
<dbReference type="Gene3D" id="3.30.200.20">
    <property type="entry name" value="Phosphorylase Kinase, domain 1"/>
    <property type="match status" value="1"/>
</dbReference>
<dbReference type="GO" id="GO:0046872">
    <property type="term" value="F:metal ion binding"/>
    <property type="evidence" value="ECO:0007669"/>
    <property type="project" value="UniProtKB-KW"/>
</dbReference>
<keyword evidence="11" id="KW-0418">Kinase</keyword>
<dbReference type="PROSITE" id="PS00107">
    <property type="entry name" value="PROTEIN_KINASE_ATP"/>
    <property type="match status" value="1"/>
</dbReference>
<evidence type="ECO:0000313" key="22">
    <source>
        <dbReference type="Proteomes" id="UP000827986"/>
    </source>
</evidence>
<reference evidence="21" key="1">
    <citation type="submission" date="2021-09" db="EMBL/GenBank/DDBJ databases">
        <title>The genome of Mauremys mutica provides insights into the evolution of semi-aquatic lifestyle.</title>
        <authorList>
            <person name="Gong S."/>
            <person name="Gao Y."/>
        </authorList>
    </citation>
    <scope>NUCLEOTIDE SEQUENCE</scope>
    <source>
        <strain evidence="21">MM-2020</strain>
        <tissue evidence="21">Muscle</tissue>
    </source>
</reference>
<evidence type="ECO:0000259" key="20">
    <source>
        <dbReference type="PROSITE" id="PS51285"/>
    </source>
</evidence>
<keyword evidence="7" id="KW-0597">Phosphoprotein</keyword>
<dbReference type="InterPro" id="IPR017441">
    <property type="entry name" value="Protein_kinase_ATP_BS"/>
</dbReference>
<comment type="subcellular location">
    <subcellularLocation>
        <location evidence="2">Cytoplasm</location>
    </subcellularLocation>
</comment>
<proteinExistence type="inferred from homology"/>
<evidence type="ECO:0000256" key="8">
    <source>
        <dbReference type="ARBA" id="ARBA00022679"/>
    </source>
</evidence>
<dbReference type="PANTHER" id="PTHR22988">
    <property type="entry name" value="MYOTONIC DYSTROPHY S/T KINASE-RELATED"/>
    <property type="match status" value="1"/>
</dbReference>
<dbReference type="PROSITE" id="PS51285">
    <property type="entry name" value="AGC_KINASE_CTER"/>
    <property type="match status" value="1"/>
</dbReference>
<dbReference type="Gene3D" id="1.20.5.340">
    <property type="match status" value="1"/>
</dbReference>
<evidence type="ECO:0000256" key="1">
    <source>
        <dbReference type="ARBA" id="ARBA00001946"/>
    </source>
</evidence>
<comment type="catalytic activity">
    <reaction evidence="15">
        <text>L-seryl-[protein] + ATP = O-phospho-L-seryl-[protein] + ADP + H(+)</text>
        <dbReference type="Rhea" id="RHEA:17989"/>
        <dbReference type="Rhea" id="RHEA-COMP:9863"/>
        <dbReference type="Rhea" id="RHEA-COMP:11604"/>
        <dbReference type="ChEBI" id="CHEBI:15378"/>
        <dbReference type="ChEBI" id="CHEBI:29999"/>
        <dbReference type="ChEBI" id="CHEBI:30616"/>
        <dbReference type="ChEBI" id="CHEBI:83421"/>
        <dbReference type="ChEBI" id="CHEBI:456216"/>
        <dbReference type="EC" id="2.7.11.1"/>
    </reaction>
</comment>
<dbReference type="SUPFAM" id="SSF56112">
    <property type="entry name" value="Protein kinase-like (PK-like)"/>
    <property type="match status" value="1"/>
</dbReference>
<keyword evidence="8" id="KW-0808">Transferase</keyword>
<keyword evidence="6" id="KW-0723">Serine/threonine-protein kinase</keyword>
<feature type="coiled-coil region" evidence="17">
    <location>
        <begin position="497"/>
        <end position="531"/>
    </location>
</feature>
<dbReference type="SMART" id="SM00133">
    <property type="entry name" value="S_TK_X"/>
    <property type="match status" value="1"/>
</dbReference>
<accession>A0A9D3XK62</accession>
<comment type="similarity">
    <text evidence="3">Belongs to the protein kinase superfamily. AGC Ser/Thr protein kinase family. DMPK subfamily.</text>
</comment>
<comment type="cofactor">
    <cofactor evidence="1">
        <name>Mg(2+)</name>
        <dbReference type="ChEBI" id="CHEBI:18420"/>
    </cofactor>
</comment>
<evidence type="ECO:0000256" key="11">
    <source>
        <dbReference type="ARBA" id="ARBA00022777"/>
    </source>
</evidence>
<organism evidence="21 22">
    <name type="scientific">Mauremys mutica</name>
    <name type="common">yellowpond turtle</name>
    <dbReference type="NCBI Taxonomy" id="74926"/>
    <lineage>
        <taxon>Eukaryota</taxon>
        <taxon>Metazoa</taxon>
        <taxon>Chordata</taxon>
        <taxon>Craniata</taxon>
        <taxon>Vertebrata</taxon>
        <taxon>Euteleostomi</taxon>
        <taxon>Archelosauria</taxon>
        <taxon>Testudinata</taxon>
        <taxon>Testudines</taxon>
        <taxon>Cryptodira</taxon>
        <taxon>Durocryptodira</taxon>
        <taxon>Testudinoidea</taxon>
        <taxon>Geoemydidae</taxon>
        <taxon>Geoemydinae</taxon>
        <taxon>Mauremys</taxon>
    </lineage>
</organism>
<keyword evidence="9" id="KW-0479">Metal-binding</keyword>
<dbReference type="GO" id="GO:0031032">
    <property type="term" value="P:actomyosin structure organization"/>
    <property type="evidence" value="ECO:0007669"/>
    <property type="project" value="TreeGrafter"/>
</dbReference>
<evidence type="ECO:0000256" key="6">
    <source>
        <dbReference type="ARBA" id="ARBA00022527"/>
    </source>
</evidence>
<keyword evidence="12 16" id="KW-0067">ATP-binding</keyword>
<evidence type="ECO:0000313" key="21">
    <source>
        <dbReference type="EMBL" id="KAH1181187.1"/>
    </source>
</evidence>
<dbReference type="InterPro" id="IPR050839">
    <property type="entry name" value="Rho-assoc_Ser/Thr_Kinase"/>
</dbReference>
<evidence type="ECO:0000256" key="4">
    <source>
        <dbReference type="ARBA" id="ARBA00012513"/>
    </source>
</evidence>
<comment type="caution">
    <text evidence="21">The sequence shown here is derived from an EMBL/GenBank/DDBJ whole genome shotgun (WGS) entry which is preliminary data.</text>
</comment>
<dbReference type="InterPro" id="IPR011009">
    <property type="entry name" value="Kinase-like_dom_sf"/>
</dbReference>
<keyword evidence="10 16" id="KW-0547">Nucleotide-binding</keyword>
<dbReference type="FunFam" id="1.10.510.10:FF:000014">
    <property type="entry name" value="Non-specific serine/threonine protein kinase"/>
    <property type="match status" value="1"/>
</dbReference>
<dbReference type="EC" id="2.7.11.1" evidence="4"/>
<evidence type="ECO:0000259" key="19">
    <source>
        <dbReference type="PROSITE" id="PS50011"/>
    </source>
</evidence>
<dbReference type="Pfam" id="PF08826">
    <property type="entry name" value="DMPK_coil"/>
    <property type="match status" value="1"/>
</dbReference>
<feature type="region of interest" description="Disordered" evidence="18">
    <location>
        <begin position="608"/>
        <end position="627"/>
    </location>
</feature>
<evidence type="ECO:0000256" key="10">
    <source>
        <dbReference type="ARBA" id="ARBA00022741"/>
    </source>
</evidence>
<dbReference type="PANTHER" id="PTHR22988:SF79">
    <property type="entry name" value="LOW QUALITY PROTEIN: MYOTONIN-PROTEIN KINASE"/>
    <property type="match status" value="1"/>
</dbReference>
<comment type="catalytic activity">
    <reaction evidence="14">
        <text>L-threonyl-[protein] + ATP = O-phospho-L-threonyl-[protein] + ADP + H(+)</text>
        <dbReference type="Rhea" id="RHEA:46608"/>
        <dbReference type="Rhea" id="RHEA-COMP:11060"/>
        <dbReference type="Rhea" id="RHEA-COMP:11605"/>
        <dbReference type="ChEBI" id="CHEBI:15378"/>
        <dbReference type="ChEBI" id="CHEBI:30013"/>
        <dbReference type="ChEBI" id="CHEBI:30616"/>
        <dbReference type="ChEBI" id="CHEBI:61977"/>
        <dbReference type="ChEBI" id="CHEBI:456216"/>
        <dbReference type="EC" id="2.7.11.1"/>
    </reaction>
</comment>
<keyword evidence="5" id="KW-0963">Cytoplasm</keyword>
<feature type="compositionally biased region" description="Basic and acidic residues" evidence="18">
    <location>
        <begin position="747"/>
        <end position="758"/>
    </location>
</feature>
<evidence type="ECO:0000256" key="3">
    <source>
        <dbReference type="ARBA" id="ARBA00005719"/>
    </source>
</evidence>
<dbReference type="Gene3D" id="1.10.510.10">
    <property type="entry name" value="Transferase(Phosphotransferase) domain 1"/>
    <property type="match status" value="1"/>
</dbReference>
<feature type="region of interest" description="Disordered" evidence="18">
    <location>
        <begin position="725"/>
        <end position="778"/>
    </location>
</feature>
<dbReference type="CDD" id="cd05597">
    <property type="entry name" value="STKc_DMPK_like"/>
    <property type="match status" value="1"/>
</dbReference>
<feature type="binding site" evidence="16">
    <location>
        <position position="100"/>
    </location>
    <ligand>
        <name>ATP</name>
        <dbReference type="ChEBI" id="CHEBI:30616"/>
    </ligand>
</feature>
<dbReference type="InterPro" id="IPR000961">
    <property type="entry name" value="AGC-kinase_C"/>
</dbReference>
<evidence type="ECO:0000256" key="2">
    <source>
        <dbReference type="ARBA" id="ARBA00004496"/>
    </source>
</evidence>
<keyword evidence="13 17" id="KW-0175">Coiled coil</keyword>
<evidence type="ECO:0000256" key="14">
    <source>
        <dbReference type="ARBA" id="ARBA00047899"/>
    </source>
</evidence>
<dbReference type="GO" id="GO:0004674">
    <property type="term" value="F:protein serine/threonine kinase activity"/>
    <property type="evidence" value="ECO:0007669"/>
    <property type="project" value="UniProtKB-KW"/>
</dbReference>
<evidence type="ECO:0000256" key="7">
    <source>
        <dbReference type="ARBA" id="ARBA00022553"/>
    </source>
</evidence>
<dbReference type="AlphaFoldDB" id="A0A9D3XK62"/>
<sequence>MSAEVRLKQLEALALDRSFLGLDTLLDLLLCVSHELGASPLAHEKYIAEFLRWAEPVTARLKELQLQRDDFEILKVIGRGAFSEVAVVKMKRTSQVYAMKIMNKWDMLKRGEVSCFREERDVLVNGDKRWITQLHFAFQDENYLYLVMEYYVGGDLLTLLSKFGDRIPLDMARFYLAEMVMAIDSIHRLGYVHSFFLPTRHPPRDIKPDNILLDRCGHIRLGDFGSCLKLREDGTICSSVAVGTPDYLSPEILQAVEDGSHSYGTECDWWSLGVFAYEMFFGHTPFFADSIVETYGKIIHFKEHFRFPLSAPEVPDDARALIRGLLCPRETRLGRNGVRDFREQPFFAGVDWEGLRTLTPPFAPEFANATDTCNFDVLDDCLTDMVSGGGETLSDVLESSPLGVHLPFVGFSYASTSLKQNEPGDRGREIAMELECNRGPPLQEQPPNLPPGDLGCKAPDGQKLDLAAFLELQAAFESELHTREGLRQELSMVKVANQTFASRLQEAESRNLELEAQIKRLEAQIEGMKRPGEEAAVGRPPGCAAPWLCRTEHPTDAAPWHRDAVNTRLWYLCTATCCSFLGYLGPASPRRDTCSFVPAALGWQRPARTWGSRPERGRALAPLPPPAIPVTARPAPRGCPAALLSGRPHTRAGDAWVPAPQAHRPLPTRSQAVWLEPLLPSGDHLSSPLLGLPWPWVRLLLPGSPLASPLRTLASPLCVGQAAPALPSPSATPRPCSSAGETEAEREEERHLRTHSESGAELTNEPGRPGSQPPLPLL</sequence>
<dbReference type="InterPro" id="IPR014930">
    <property type="entry name" value="Myotonic_dystrophy_kinase_coil"/>
</dbReference>
<evidence type="ECO:0000256" key="12">
    <source>
        <dbReference type="ARBA" id="ARBA00022840"/>
    </source>
</evidence>
<evidence type="ECO:0000256" key="16">
    <source>
        <dbReference type="PROSITE-ProRule" id="PRU10141"/>
    </source>
</evidence>
<dbReference type="SMART" id="SM00220">
    <property type="entry name" value="S_TKc"/>
    <property type="match status" value="1"/>
</dbReference>
<dbReference type="GO" id="GO:0005856">
    <property type="term" value="C:cytoskeleton"/>
    <property type="evidence" value="ECO:0007669"/>
    <property type="project" value="TreeGrafter"/>
</dbReference>
<dbReference type="PROSITE" id="PS50011">
    <property type="entry name" value="PROTEIN_KINASE_DOM"/>
    <property type="match status" value="1"/>
</dbReference>
<dbReference type="GO" id="GO:0005524">
    <property type="term" value="F:ATP binding"/>
    <property type="evidence" value="ECO:0007669"/>
    <property type="project" value="UniProtKB-UniRule"/>
</dbReference>
<dbReference type="Pfam" id="PF00069">
    <property type="entry name" value="Pkinase"/>
    <property type="match status" value="1"/>
</dbReference>
<evidence type="ECO:0000256" key="5">
    <source>
        <dbReference type="ARBA" id="ARBA00022490"/>
    </source>
</evidence>
<feature type="domain" description="Protein kinase" evidence="19">
    <location>
        <begin position="71"/>
        <end position="347"/>
    </location>
</feature>
<name>A0A9D3XK62_9SAUR</name>
<gene>
    <name evidence="21" type="ORF">KIL84_002121</name>
</gene>
<keyword evidence="22" id="KW-1185">Reference proteome</keyword>
<evidence type="ECO:0000256" key="15">
    <source>
        <dbReference type="ARBA" id="ARBA00048679"/>
    </source>
</evidence>
<dbReference type="FunFam" id="3.30.200.20:FF:001209">
    <property type="entry name" value="Serine/threonine-protein kinase MRCK beta"/>
    <property type="match status" value="1"/>
</dbReference>